<evidence type="ECO:0000313" key="1">
    <source>
        <dbReference type="EMBL" id="MBL7627429.1"/>
    </source>
</evidence>
<protein>
    <submittedName>
        <fullName evidence="1">Uncharacterized protein</fullName>
    </submittedName>
</protein>
<dbReference type="RefSeq" id="WP_203002684.1">
    <property type="nucleotide sequence ID" value="NZ_JADWYU010000099.1"/>
</dbReference>
<evidence type="ECO:0000313" key="2">
    <source>
        <dbReference type="Proteomes" id="UP000604475"/>
    </source>
</evidence>
<dbReference type="Proteomes" id="UP000604475">
    <property type="component" value="Unassembled WGS sequence"/>
</dbReference>
<comment type="caution">
    <text evidence="1">The sequence shown here is derived from an EMBL/GenBank/DDBJ whole genome shotgun (WGS) entry which is preliminary data.</text>
</comment>
<reference evidence="1" key="1">
    <citation type="submission" date="2020-12" db="EMBL/GenBank/DDBJ databases">
        <title>Genomic characterization of non-nitrogen-fixing Frankia strains.</title>
        <authorList>
            <person name="Carlos-Shanley C."/>
            <person name="Guerra T."/>
            <person name="Hahn D."/>
        </authorList>
    </citation>
    <scope>NUCLEOTIDE SEQUENCE</scope>
    <source>
        <strain evidence="1">CN6</strain>
    </source>
</reference>
<name>A0A937RHF9_9ACTN</name>
<organism evidence="1 2">
    <name type="scientific">Frankia nepalensis</name>
    <dbReference type="NCBI Taxonomy" id="1836974"/>
    <lineage>
        <taxon>Bacteria</taxon>
        <taxon>Bacillati</taxon>
        <taxon>Actinomycetota</taxon>
        <taxon>Actinomycetes</taxon>
        <taxon>Frankiales</taxon>
        <taxon>Frankiaceae</taxon>
        <taxon>Frankia</taxon>
    </lineage>
</organism>
<keyword evidence="2" id="KW-1185">Reference proteome</keyword>
<gene>
    <name evidence="1" type="ORF">I7412_09650</name>
</gene>
<proteinExistence type="predicted"/>
<dbReference type="AlphaFoldDB" id="A0A937RHF9"/>
<sequence length="108" mass="10491">MGSQTLRPGARLSSQVCQTQVIVVRGGGGAPELGCGGAPLVGQSGAATEPALPADAALLGGSPLGKRFVVPGAPSVVELLVTRAGEGTLTADGVAMVEKEAAKLPSSD</sequence>
<dbReference type="EMBL" id="JAEACQ010000160">
    <property type="protein sequence ID" value="MBL7627429.1"/>
    <property type="molecule type" value="Genomic_DNA"/>
</dbReference>
<accession>A0A937RHF9</accession>